<dbReference type="PANTHER" id="PTHR30204:SF69">
    <property type="entry name" value="MERR-FAMILY TRANSCRIPTIONAL REGULATOR"/>
    <property type="match status" value="1"/>
</dbReference>
<evidence type="ECO:0000256" key="4">
    <source>
        <dbReference type="ARBA" id="ARBA00023163"/>
    </source>
</evidence>
<feature type="domain" description="HTH merR-type" evidence="5">
    <location>
        <begin position="5"/>
        <end position="74"/>
    </location>
</feature>
<dbReference type="CDD" id="cd00592">
    <property type="entry name" value="HTH_MerR-like"/>
    <property type="match status" value="1"/>
</dbReference>
<evidence type="ECO:0000256" key="3">
    <source>
        <dbReference type="ARBA" id="ARBA00023125"/>
    </source>
</evidence>
<dbReference type="PROSITE" id="PS50937">
    <property type="entry name" value="HTH_MERR_2"/>
    <property type="match status" value="1"/>
</dbReference>
<keyword evidence="7" id="KW-1185">Reference proteome</keyword>
<accession>A0ABW9NWP4</accession>
<dbReference type="InterPro" id="IPR000551">
    <property type="entry name" value="MerR-type_HTH_dom"/>
</dbReference>
<dbReference type="Proteomes" id="UP000460558">
    <property type="component" value="Unassembled WGS sequence"/>
</dbReference>
<evidence type="ECO:0000313" key="7">
    <source>
        <dbReference type="Proteomes" id="UP000460558"/>
    </source>
</evidence>
<evidence type="ECO:0000256" key="2">
    <source>
        <dbReference type="ARBA" id="ARBA00023015"/>
    </source>
</evidence>
<reference evidence="6 7" key="1">
    <citation type="submission" date="2019-06" db="EMBL/GenBank/DDBJ databases">
        <title>Comparative genomics and metabolomics analyses of clavulanic acid producing Streptomyces species provides insight into specialized metabolism and evolution of beta-lactam biosynthetic gene clusters.</title>
        <authorList>
            <person name="Moore M.A."/>
            <person name="Cruz-Morales P."/>
            <person name="Barona Gomez F."/>
            <person name="Kapil T."/>
        </authorList>
    </citation>
    <scope>NUCLEOTIDE SEQUENCE [LARGE SCALE GENOMIC DNA]</scope>
    <source>
        <strain evidence="6 7">T-272</strain>
    </source>
</reference>
<dbReference type="PANTHER" id="PTHR30204">
    <property type="entry name" value="REDOX-CYCLING DRUG-SENSING TRANSCRIPTIONAL ACTIVATOR SOXR"/>
    <property type="match status" value="1"/>
</dbReference>
<evidence type="ECO:0000256" key="1">
    <source>
        <dbReference type="ARBA" id="ARBA00022491"/>
    </source>
</evidence>
<evidence type="ECO:0000313" key="6">
    <source>
        <dbReference type="EMBL" id="MQS37693.1"/>
    </source>
</evidence>
<dbReference type="RefSeq" id="WP_153484740.1">
    <property type="nucleotide sequence ID" value="NZ_VDEQ01000210.1"/>
</dbReference>
<keyword evidence="2" id="KW-0805">Transcription regulation</keyword>
<name>A0ABW9NWP4_9ACTN</name>
<evidence type="ECO:0000259" key="5">
    <source>
        <dbReference type="PROSITE" id="PS50937"/>
    </source>
</evidence>
<keyword evidence="3" id="KW-0238">DNA-binding</keyword>
<dbReference type="SMART" id="SM00422">
    <property type="entry name" value="HTH_MERR"/>
    <property type="match status" value="1"/>
</dbReference>
<dbReference type="EMBL" id="VDEQ01000210">
    <property type="protein sequence ID" value="MQS37693.1"/>
    <property type="molecule type" value="Genomic_DNA"/>
</dbReference>
<protein>
    <submittedName>
        <fullName evidence="6">MerR family transcriptional regulator</fullName>
    </submittedName>
</protein>
<keyword evidence="4" id="KW-0804">Transcription</keyword>
<organism evidence="6 7">
    <name type="scientific">Streptomyces katsurahamanus</name>
    <dbReference type="NCBI Taxonomy" id="2577098"/>
    <lineage>
        <taxon>Bacteria</taxon>
        <taxon>Bacillati</taxon>
        <taxon>Actinomycetota</taxon>
        <taxon>Actinomycetes</taxon>
        <taxon>Kitasatosporales</taxon>
        <taxon>Streptomycetaceae</taxon>
        <taxon>Streptomyces</taxon>
    </lineage>
</organism>
<keyword evidence="1" id="KW-0678">Repressor</keyword>
<dbReference type="InterPro" id="IPR047057">
    <property type="entry name" value="MerR_fam"/>
</dbReference>
<gene>
    <name evidence="6" type="ORF">FFZ77_19265</name>
</gene>
<comment type="caution">
    <text evidence="6">The sequence shown here is derived from an EMBL/GenBank/DDBJ whole genome shotgun (WGS) entry which is preliminary data.</text>
</comment>
<sequence>MSHITWTIGDLAARTGLSVKTIRYYSDTGLLPMAQRSAGGHRRYAYEALEQLRLVQQLRALDTPIATITQLATGARSLGDLVTRALDLTRTRLAELSWRQATLQALDDCSDQERLRRLAVLSRVQRLSEAPLDLGRAWERVIPAAVPARLVDLITAQAVPEPPQDPSPQTALAYAELHALIAQPGFRMYWAAPHVRDKASLYAELVEAAELAEAAVAAGLPPQPGEALDKFSGACARARGEDDSPGFRALMGAEFHTTVPLLLAAHRHPHRRPQAQCRQHPLLARGSPHHDVPTHRLNIGRWLLPSARFRPCSRKVWCPQ</sequence>
<dbReference type="Gene3D" id="1.10.1660.10">
    <property type="match status" value="1"/>
</dbReference>
<dbReference type="PRINTS" id="PR00040">
    <property type="entry name" value="HTHMERR"/>
</dbReference>
<proteinExistence type="predicted"/>
<dbReference type="Pfam" id="PF13411">
    <property type="entry name" value="MerR_1"/>
    <property type="match status" value="1"/>
</dbReference>
<dbReference type="SUPFAM" id="SSF46955">
    <property type="entry name" value="Putative DNA-binding domain"/>
    <property type="match status" value="1"/>
</dbReference>
<dbReference type="InterPro" id="IPR009061">
    <property type="entry name" value="DNA-bd_dom_put_sf"/>
</dbReference>